<sequence length="484" mass="55147">MLANLLTTATGTPVLAYYYSKALFTTLFTGGLINYLCPFRMNMHGTLRDTFFFLIGVMYLEFTLSNDQMISMNEGIVLLSIYFAYLMVNVVDYVLTRRYMKSIWNQLEELVGDRTTPNAQSKSQVLRKKYAELASDAEMEVFSRNSSPLEHHSSIDLTIRSQRKNRRITVSARANMYYNISNNWNRHIFRDFFESLAPIKIADWQAAKLYKRAYYIARVPIAVLTALFIPLVDYDLHKHGWSKLLNCIQLIINPAITVILIKSMYFGTKIWYLNIVQDYIYGVYTFALTVPLAIVVFMKSRTDAPPLFHFAFTTLNLTGSAFTIYYCESEIDHLLQVIAMVMHVPTAFVGVTITPVAIAMGAMVVNTALAFQGYERMAFAACVGGPFITVILGTASICMANAVKDKHPRAQTLYGEYGMNAFIFLIISLSMTLMWTSILNYRSRRSVGIYSLSLYMLFLLFAVLIKDNIIHSYAKDVILQDSFE</sequence>
<accession>A0A0M5JA38</accession>
<evidence type="ECO:0000313" key="11">
    <source>
        <dbReference type="Proteomes" id="UP000494163"/>
    </source>
</evidence>
<keyword evidence="2" id="KW-0813">Transport</keyword>
<feature type="transmembrane region" description="Helical" evidence="8">
    <location>
        <begin position="447"/>
        <end position="465"/>
    </location>
</feature>
<dbReference type="Proteomes" id="UP000494163">
    <property type="component" value="Chromosome 2R"/>
</dbReference>
<evidence type="ECO:0000313" key="10">
    <source>
        <dbReference type="EMBL" id="ALC41181.1"/>
    </source>
</evidence>
<evidence type="ECO:0000259" key="9">
    <source>
        <dbReference type="Pfam" id="PF01699"/>
    </source>
</evidence>
<proteinExistence type="predicted"/>
<name>A0A0M5JA38_DROBS</name>
<evidence type="ECO:0000256" key="5">
    <source>
        <dbReference type="ARBA" id="ARBA00022692"/>
    </source>
</evidence>
<evidence type="ECO:0000256" key="1">
    <source>
        <dbReference type="ARBA" id="ARBA00004141"/>
    </source>
</evidence>
<dbReference type="EMBL" id="CP012524">
    <property type="protein sequence ID" value="ALC41181.1"/>
    <property type="molecule type" value="Genomic_DNA"/>
</dbReference>
<dbReference type="Pfam" id="PF01699">
    <property type="entry name" value="Na_Ca_ex"/>
    <property type="match status" value="1"/>
</dbReference>
<keyword evidence="4" id="KW-0406">Ion transport</keyword>
<dbReference type="GO" id="GO:0006874">
    <property type="term" value="P:intracellular calcium ion homeostasis"/>
    <property type="evidence" value="ECO:0007669"/>
    <property type="project" value="TreeGrafter"/>
</dbReference>
<comment type="subcellular location">
    <subcellularLocation>
        <location evidence="1">Membrane</location>
        <topology evidence="1">Multi-pass membrane protein</topology>
    </subcellularLocation>
</comment>
<dbReference type="GO" id="GO:0016020">
    <property type="term" value="C:membrane"/>
    <property type="evidence" value="ECO:0007669"/>
    <property type="project" value="UniProtKB-SubCell"/>
</dbReference>
<feature type="transmembrane region" description="Helical" evidence="8">
    <location>
        <begin position="16"/>
        <end position="35"/>
    </location>
</feature>
<feature type="transmembrane region" description="Helical" evidence="8">
    <location>
        <begin position="76"/>
        <end position="95"/>
    </location>
</feature>
<dbReference type="PANTHER" id="PTHR12266">
    <property type="entry name" value="NA+/CA2+ K+ INDEPENDENT EXCHANGER"/>
    <property type="match status" value="1"/>
</dbReference>
<evidence type="ECO:0000256" key="3">
    <source>
        <dbReference type="ARBA" id="ARBA00022449"/>
    </source>
</evidence>
<feature type="transmembrane region" description="Helical" evidence="8">
    <location>
        <begin position="213"/>
        <end position="232"/>
    </location>
</feature>
<dbReference type="GO" id="GO:0005432">
    <property type="term" value="F:calcium:sodium antiporter activity"/>
    <property type="evidence" value="ECO:0007669"/>
    <property type="project" value="TreeGrafter"/>
</dbReference>
<evidence type="ECO:0000256" key="8">
    <source>
        <dbReference type="SAM" id="Phobius"/>
    </source>
</evidence>
<dbReference type="AlphaFoldDB" id="A0A0M5JA38"/>
<evidence type="ECO:0000256" key="6">
    <source>
        <dbReference type="ARBA" id="ARBA00022989"/>
    </source>
</evidence>
<keyword evidence="4" id="KW-0109">Calcium transport</keyword>
<keyword evidence="4" id="KW-0106">Calcium</keyword>
<evidence type="ECO:0000256" key="4">
    <source>
        <dbReference type="ARBA" id="ARBA00022568"/>
    </source>
</evidence>
<dbReference type="PANTHER" id="PTHR12266:SF0">
    <property type="entry name" value="MITOCHONDRIAL SODIUM_CALCIUM EXCHANGER PROTEIN"/>
    <property type="match status" value="1"/>
</dbReference>
<feature type="transmembrane region" description="Helical" evidence="8">
    <location>
        <begin position="244"/>
        <end position="267"/>
    </location>
</feature>
<keyword evidence="6 8" id="KW-1133">Transmembrane helix</keyword>
<dbReference type="InterPro" id="IPR044880">
    <property type="entry name" value="NCX_ion-bd_dom_sf"/>
</dbReference>
<feature type="transmembrane region" description="Helical" evidence="8">
    <location>
        <begin position="421"/>
        <end position="441"/>
    </location>
</feature>
<keyword evidence="11" id="KW-1185">Reference proteome</keyword>
<keyword evidence="3" id="KW-0050">Antiport</keyword>
<feature type="transmembrane region" description="Helical" evidence="8">
    <location>
        <begin position="279"/>
        <end position="298"/>
    </location>
</feature>
<dbReference type="InterPro" id="IPR004837">
    <property type="entry name" value="NaCa_Exmemb"/>
</dbReference>
<dbReference type="OMA" id="CMANAVK"/>
<feature type="transmembrane region" description="Helical" evidence="8">
    <location>
        <begin position="47"/>
        <end position="64"/>
    </location>
</feature>
<gene>
    <name evidence="10" type="ORF">Dbus_chr2Rg760</name>
</gene>
<dbReference type="InterPro" id="IPR051359">
    <property type="entry name" value="CaCA_antiporter"/>
</dbReference>
<evidence type="ECO:0000256" key="2">
    <source>
        <dbReference type="ARBA" id="ARBA00022448"/>
    </source>
</evidence>
<keyword evidence="7 8" id="KW-0472">Membrane</keyword>
<feature type="transmembrane region" description="Helical" evidence="8">
    <location>
        <begin position="348"/>
        <end position="371"/>
    </location>
</feature>
<dbReference type="Gene3D" id="1.20.1420.30">
    <property type="entry name" value="NCX, central ion-binding region"/>
    <property type="match status" value="1"/>
</dbReference>
<reference evidence="10 11" key="1">
    <citation type="submission" date="2015-08" db="EMBL/GenBank/DDBJ databases">
        <title>Ancestral chromatin configuration constrains chromatin evolution on differentiating sex chromosomes in Drosophila.</title>
        <authorList>
            <person name="Zhou Q."/>
            <person name="Bachtrog D."/>
        </authorList>
    </citation>
    <scope>NUCLEOTIDE SEQUENCE [LARGE SCALE GENOMIC DNA]</scope>
    <source>
        <tissue evidence="10">Whole larvae</tissue>
    </source>
</reference>
<organism evidence="10 11">
    <name type="scientific">Drosophila busckii</name>
    <name type="common">Fruit fly</name>
    <dbReference type="NCBI Taxonomy" id="30019"/>
    <lineage>
        <taxon>Eukaryota</taxon>
        <taxon>Metazoa</taxon>
        <taxon>Ecdysozoa</taxon>
        <taxon>Arthropoda</taxon>
        <taxon>Hexapoda</taxon>
        <taxon>Insecta</taxon>
        <taxon>Pterygota</taxon>
        <taxon>Neoptera</taxon>
        <taxon>Endopterygota</taxon>
        <taxon>Diptera</taxon>
        <taxon>Brachycera</taxon>
        <taxon>Muscomorpha</taxon>
        <taxon>Ephydroidea</taxon>
        <taxon>Drosophilidae</taxon>
        <taxon>Drosophila</taxon>
    </lineage>
</organism>
<evidence type="ECO:0000256" key="7">
    <source>
        <dbReference type="ARBA" id="ARBA00023136"/>
    </source>
</evidence>
<keyword evidence="5 8" id="KW-0812">Transmembrane</keyword>
<feature type="transmembrane region" description="Helical" evidence="8">
    <location>
        <begin position="377"/>
        <end position="400"/>
    </location>
</feature>
<dbReference type="OrthoDB" id="407410at2759"/>
<protein>
    <submittedName>
        <fullName evidence="10">Maker44</fullName>
    </submittedName>
</protein>
<feature type="domain" description="Sodium/calcium exchanger membrane region" evidence="9">
    <location>
        <begin position="317"/>
        <end position="463"/>
    </location>
</feature>